<keyword evidence="2" id="KW-0732">Signal</keyword>
<comment type="caution">
    <text evidence="4">The sequence shown here is derived from an EMBL/GenBank/DDBJ whole genome shotgun (WGS) entry which is preliminary data.</text>
</comment>
<dbReference type="EMBL" id="JAVALS010000016">
    <property type="protein sequence ID" value="MDP5228480.1"/>
    <property type="molecule type" value="Genomic_DNA"/>
</dbReference>
<feature type="signal peptide" evidence="2">
    <location>
        <begin position="1"/>
        <end position="20"/>
    </location>
</feature>
<evidence type="ECO:0000256" key="1">
    <source>
        <dbReference type="SAM" id="MobiDB-lite"/>
    </source>
</evidence>
<sequence length="206" mass="21506">MKRALSACASIALLTLGLVACGSEAGKPGPSASSTTSVSASASPTPTASAAYKPATATSKAENVPVPVMPAAAKAKTPEGAKAFVGYWVAMLSYAYETGDTKTVSAMSAPDCQLCQTMISAVQEQWHAGGWIEGGKLRTPAGDIKVTPNSERVTLIAQVIQEPFAVHDAKNSVTEEQKERANLALAFVVDRVGDSWKIHDTKRWVG</sequence>
<feature type="compositionally biased region" description="Low complexity" evidence="1">
    <location>
        <begin position="30"/>
        <end position="56"/>
    </location>
</feature>
<gene>
    <name evidence="4" type="ORF">Q9R02_15065</name>
</gene>
<evidence type="ECO:0000256" key="2">
    <source>
        <dbReference type="SAM" id="SignalP"/>
    </source>
</evidence>
<protein>
    <submittedName>
        <fullName evidence="4">DUF6318 family protein</fullName>
    </submittedName>
</protein>
<accession>A0ABT9IS90</accession>
<feature type="region of interest" description="Disordered" evidence="1">
    <location>
        <begin position="29"/>
        <end position="56"/>
    </location>
</feature>
<evidence type="ECO:0000313" key="4">
    <source>
        <dbReference type="EMBL" id="MDP5228480.1"/>
    </source>
</evidence>
<dbReference type="Pfam" id="PF19843">
    <property type="entry name" value="DUF6318"/>
    <property type="match status" value="1"/>
</dbReference>
<dbReference type="RefSeq" id="WP_305997527.1">
    <property type="nucleotide sequence ID" value="NZ_JAVALS010000016.1"/>
</dbReference>
<evidence type="ECO:0000259" key="3">
    <source>
        <dbReference type="Pfam" id="PF19843"/>
    </source>
</evidence>
<dbReference type="InterPro" id="IPR046281">
    <property type="entry name" value="DUF6318"/>
</dbReference>
<feature type="chain" id="PRO_5045842070" evidence="2">
    <location>
        <begin position="21"/>
        <end position="206"/>
    </location>
</feature>
<name>A0ABT9IS90_9MICC</name>
<organism evidence="4 5">
    <name type="scientific">Arthrobacter horti</name>
    <dbReference type="NCBI Taxonomy" id="3068273"/>
    <lineage>
        <taxon>Bacteria</taxon>
        <taxon>Bacillati</taxon>
        <taxon>Actinomycetota</taxon>
        <taxon>Actinomycetes</taxon>
        <taxon>Micrococcales</taxon>
        <taxon>Micrococcaceae</taxon>
        <taxon>Arthrobacter</taxon>
    </lineage>
</organism>
<dbReference type="Proteomes" id="UP001232725">
    <property type="component" value="Unassembled WGS sequence"/>
</dbReference>
<feature type="domain" description="DUF6318" evidence="3">
    <location>
        <begin position="51"/>
        <end position="201"/>
    </location>
</feature>
<proteinExistence type="predicted"/>
<evidence type="ECO:0000313" key="5">
    <source>
        <dbReference type="Proteomes" id="UP001232725"/>
    </source>
</evidence>
<reference evidence="4 5" key="1">
    <citation type="submission" date="2023-08" db="EMBL/GenBank/DDBJ databases">
        <title>Arthrobacter horti sp. nov., isolated from forest soil.</title>
        <authorList>
            <person name="Park M."/>
        </authorList>
    </citation>
    <scope>NUCLEOTIDE SEQUENCE [LARGE SCALE GENOMIC DNA]</scope>
    <source>
        <strain evidence="4 5">YJM1</strain>
    </source>
</reference>
<dbReference type="PROSITE" id="PS51257">
    <property type="entry name" value="PROKAR_LIPOPROTEIN"/>
    <property type="match status" value="1"/>
</dbReference>
<keyword evidence="5" id="KW-1185">Reference proteome</keyword>